<proteinExistence type="predicted"/>
<dbReference type="PANTHER" id="PTHR24394">
    <property type="entry name" value="ZINC FINGER PROTEIN"/>
    <property type="match status" value="1"/>
</dbReference>
<reference evidence="13 14" key="1">
    <citation type="submission" date="2024-05" db="EMBL/GenBank/DDBJ databases">
        <authorList>
            <person name="Wallberg A."/>
        </authorList>
    </citation>
    <scope>NUCLEOTIDE SEQUENCE [LARGE SCALE GENOMIC DNA]</scope>
</reference>
<dbReference type="Pfam" id="PF00096">
    <property type="entry name" value="zf-C2H2"/>
    <property type="match status" value="2"/>
</dbReference>
<comment type="caution">
    <text evidence="13">The sequence shown here is derived from an EMBL/GenBank/DDBJ whole genome shotgun (WGS) entry which is preliminary data.</text>
</comment>
<dbReference type="EMBL" id="CAXKWB010047830">
    <property type="protein sequence ID" value="CAL4166002.1"/>
    <property type="molecule type" value="Genomic_DNA"/>
</dbReference>
<keyword evidence="7" id="KW-0805">Transcription regulation</keyword>
<protein>
    <recommendedName>
        <fullName evidence="12">C2H2-type domain-containing protein</fullName>
    </recommendedName>
</protein>
<comment type="function">
    <text evidence="1">May be involved in transcriptional regulation.</text>
</comment>
<dbReference type="GO" id="GO:0008270">
    <property type="term" value="F:zinc ion binding"/>
    <property type="evidence" value="ECO:0007669"/>
    <property type="project" value="UniProtKB-KW"/>
</dbReference>
<keyword evidence="9" id="KW-0804">Transcription</keyword>
<dbReference type="Proteomes" id="UP001497623">
    <property type="component" value="Unassembled WGS sequence"/>
</dbReference>
<keyword evidence="3" id="KW-0479">Metal-binding</keyword>
<keyword evidence="5 11" id="KW-0863">Zinc-finger</keyword>
<keyword evidence="4" id="KW-0677">Repeat</keyword>
<dbReference type="PROSITE" id="PS50157">
    <property type="entry name" value="ZINC_FINGER_C2H2_2"/>
    <property type="match status" value="3"/>
</dbReference>
<dbReference type="FunFam" id="3.30.160.60:FF:000097">
    <property type="entry name" value="Zinc finger protein"/>
    <property type="match status" value="1"/>
</dbReference>
<dbReference type="AlphaFoldDB" id="A0AAV2S8Y9"/>
<comment type="subcellular location">
    <subcellularLocation>
        <location evidence="2">Nucleus</location>
    </subcellularLocation>
</comment>
<evidence type="ECO:0000313" key="13">
    <source>
        <dbReference type="EMBL" id="CAL4166002.1"/>
    </source>
</evidence>
<evidence type="ECO:0000256" key="2">
    <source>
        <dbReference type="ARBA" id="ARBA00004123"/>
    </source>
</evidence>
<evidence type="ECO:0000256" key="5">
    <source>
        <dbReference type="ARBA" id="ARBA00022771"/>
    </source>
</evidence>
<sequence length="201" mass="23219">MKIHTGERPYQCTQCDKTFSQNRSLNMHLKIHAQERKFGCSKCSKAFYKNSDLIRHMRLHTGERPYQCIQCEKAFIASSILKKHMRIHTGEIPYKNNVTDNSTRTCLSKEILKSSQTSQTGNMFEPTYEVKEETDNESNYNDNLNKSRLIVKEEVIDSTKSVSNNVNDSKVKVEDDQMNMVIYAGIVMDSNKDDKLFTLSD</sequence>
<evidence type="ECO:0000256" key="6">
    <source>
        <dbReference type="ARBA" id="ARBA00022833"/>
    </source>
</evidence>
<dbReference type="GO" id="GO:0000981">
    <property type="term" value="F:DNA-binding transcription factor activity, RNA polymerase II-specific"/>
    <property type="evidence" value="ECO:0007669"/>
    <property type="project" value="TreeGrafter"/>
</dbReference>
<dbReference type="SMART" id="SM00355">
    <property type="entry name" value="ZnF_C2H2"/>
    <property type="match status" value="3"/>
</dbReference>
<accession>A0AAV2S8Y9</accession>
<dbReference type="SUPFAM" id="SSF57667">
    <property type="entry name" value="beta-beta-alpha zinc fingers"/>
    <property type="match status" value="2"/>
</dbReference>
<dbReference type="PROSITE" id="PS00028">
    <property type="entry name" value="ZINC_FINGER_C2H2_1"/>
    <property type="match status" value="3"/>
</dbReference>
<name>A0AAV2S8Y9_MEGNR</name>
<dbReference type="FunFam" id="3.30.160.60:FF:001498">
    <property type="entry name" value="Zinc finger protein 404"/>
    <property type="match status" value="1"/>
</dbReference>
<dbReference type="InterPro" id="IPR013087">
    <property type="entry name" value="Znf_C2H2_type"/>
</dbReference>
<feature type="domain" description="C2H2-type" evidence="12">
    <location>
        <begin position="38"/>
        <end position="65"/>
    </location>
</feature>
<evidence type="ECO:0000259" key="12">
    <source>
        <dbReference type="PROSITE" id="PS50157"/>
    </source>
</evidence>
<gene>
    <name evidence="13" type="ORF">MNOR_LOCUS33341</name>
</gene>
<evidence type="ECO:0000256" key="10">
    <source>
        <dbReference type="ARBA" id="ARBA00023242"/>
    </source>
</evidence>
<evidence type="ECO:0000256" key="4">
    <source>
        <dbReference type="ARBA" id="ARBA00022737"/>
    </source>
</evidence>
<organism evidence="13 14">
    <name type="scientific">Meganyctiphanes norvegica</name>
    <name type="common">Northern krill</name>
    <name type="synonym">Thysanopoda norvegica</name>
    <dbReference type="NCBI Taxonomy" id="48144"/>
    <lineage>
        <taxon>Eukaryota</taxon>
        <taxon>Metazoa</taxon>
        <taxon>Ecdysozoa</taxon>
        <taxon>Arthropoda</taxon>
        <taxon>Crustacea</taxon>
        <taxon>Multicrustacea</taxon>
        <taxon>Malacostraca</taxon>
        <taxon>Eumalacostraca</taxon>
        <taxon>Eucarida</taxon>
        <taxon>Euphausiacea</taxon>
        <taxon>Euphausiidae</taxon>
        <taxon>Meganyctiphanes</taxon>
    </lineage>
</organism>
<dbReference type="Gene3D" id="3.30.160.60">
    <property type="entry name" value="Classic Zinc Finger"/>
    <property type="match status" value="3"/>
</dbReference>
<dbReference type="GO" id="GO:0005634">
    <property type="term" value="C:nucleus"/>
    <property type="evidence" value="ECO:0007669"/>
    <property type="project" value="UniProtKB-SubCell"/>
</dbReference>
<keyword evidence="10" id="KW-0539">Nucleus</keyword>
<evidence type="ECO:0000256" key="7">
    <source>
        <dbReference type="ARBA" id="ARBA00023015"/>
    </source>
</evidence>
<dbReference type="GO" id="GO:0003677">
    <property type="term" value="F:DNA binding"/>
    <property type="evidence" value="ECO:0007669"/>
    <property type="project" value="UniProtKB-KW"/>
</dbReference>
<evidence type="ECO:0000256" key="11">
    <source>
        <dbReference type="PROSITE-ProRule" id="PRU00042"/>
    </source>
</evidence>
<dbReference type="InterPro" id="IPR036236">
    <property type="entry name" value="Znf_C2H2_sf"/>
</dbReference>
<evidence type="ECO:0000256" key="1">
    <source>
        <dbReference type="ARBA" id="ARBA00003767"/>
    </source>
</evidence>
<dbReference type="FunFam" id="3.30.160.60:FF:000557">
    <property type="entry name" value="zinc finger and SCAN domain-containing protein 29"/>
    <property type="match status" value="1"/>
</dbReference>
<feature type="domain" description="C2H2-type" evidence="12">
    <location>
        <begin position="10"/>
        <end position="37"/>
    </location>
</feature>
<evidence type="ECO:0000256" key="9">
    <source>
        <dbReference type="ARBA" id="ARBA00023163"/>
    </source>
</evidence>
<keyword evidence="8" id="KW-0238">DNA-binding</keyword>
<dbReference type="PANTHER" id="PTHR24394:SF48">
    <property type="entry name" value="ZINC FINGER PROTEIN 771"/>
    <property type="match status" value="1"/>
</dbReference>
<feature type="domain" description="C2H2-type" evidence="12">
    <location>
        <begin position="66"/>
        <end position="93"/>
    </location>
</feature>
<evidence type="ECO:0000313" key="14">
    <source>
        <dbReference type="Proteomes" id="UP001497623"/>
    </source>
</evidence>
<keyword evidence="6" id="KW-0862">Zinc</keyword>
<keyword evidence="14" id="KW-1185">Reference proteome</keyword>
<evidence type="ECO:0000256" key="8">
    <source>
        <dbReference type="ARBA" id="ARBA00023125"/>
    </source>
</evidence>
<evidence type="ECO:0000256" key="3">
    <source>
        <dbReference type="ARBA" id="ARBA00022723"/>
    </source>
</evidence>